<dbReference type="Proteomes" id="UP000266313">
    <property type="component" value="Chromosome"/>
</dbReference>
<dbReference type="Pfam" id="PF01464">
    <property type="entry name" value="SLT"/>
    <property type="match status" value="1"/>
</dbReference>
<dbReference type="CDD" id="cd16894">
    <property type="entry name" value="MltD-like"/>
    <property type="match status" value="1"/>
</dbReference>
<dbReference type="KEGG" id="mmai:sS8_1238"/>
<reference evidence="3 4" key="1">
    <citation type="submission" date="2016-12" db="EMBL/GenBank/DDBJ databases">
        <title>Genome sequencing of Methylocaldum marinum.</title>
        <authorList>
            <person name="Takeuchi M."/>
            <person name="Kamagata Y."/>
            <person name="Hiraoka S."/>
            <person name="Oshima K."/>
            <person name="Hattori M."/>
            <person name="Iwasaki W."/>
        </authorList>
    </citation>
    <scope>NUCLEOTIDE SEQUENCE [LARGE SCALE GENOMIC DNA]</scope>
    <source>
        <strain evidence="3 4">S8</strain>
    </source>
</reference>
<dbReference type="SUPFAM" id="SSF53955">
    <property type="entry name" value="Lysozyme-like"/>
    <property type="match status" value="1"/>
</dbReference>
<dbReference type="EMBL" id="AP017928">
    <property type="protein sequence ID" value="BBA33200.1"/>
    <property type="molecule type" value="Genomic_DNA"/>
</dbReference>
<evidence type="ECO:0000313" key="4">
    <source>
        <dbReference type="Proteomes" id="UP000266313"/>
    </source>
</evidence>
<protein>
    <submittedName>
        <fullName evidence="3">Lytic transglycosylase catalytic</fullName>
    </submittedName>
</protein>
<dbReference type="Gene3D" id="1.10.530.10">
    <property type="match status" value="1"/>
</dbReference>
<dbReference type="InterPro" id="IPR008258">
    <property type="entry name" value="Transglycosylase_SLT_dom_1"/>
</dbReference>
<proteinExistence type="predicted"/>
<evidence type="ECO:0000313" key="3">
    <source>
        <dbReference type="EMBL" id="BBA33200.1"/>
    </source>
</evidence>
<sequence>METQVAFWRNVYGVWSRSQVILHDDRFMDVIYQVIQLPGNIMESYTPIQKELIQERKAYWQYRLRDLEQKVAAGANLAPDDRRLLSKFGRNGSFRSALQGASGRLRAQRGLRERFKRGLEISGRYDRHFRAIFREAGLPEDLAYLPHVESSFQTQARSSAGAVGVWQFTRAAAERFMTVNSVIDERLDPVASARGAARYLSHAYGKLGSWPLAITSYNHGISGMMRAKQAFGYDFMRIVSDYDHPLFGFASRNFYAEFLAAREIARQPSRFFHEGIRYEKSLDWDRVVLAENAFVSSLARQYDTDKSRLISLNAAWTGPAQSDKAALPAGTEVWLPSGTLRQIASRAPQNRLAAQKSESKMASPNVKVIYPGNTAPGGPGKRPKPF</sequence>
<keyword evidence="4" id="KW-1185">Reference proteome</keyword>
<dbReference type="OrthoDB" id="9815002at2"/>
<organism evidence="3 4">
    <name type="scientific">Methylocaldum marinum</name>
    <dbReference type="NCBI Taxonomy" id="1432792"/>
    <lineage>
        <taxon>Bacteria</taxon>
        <taxon>Pseudomonadati</taxon>
        <taxon>Pseudomonadota</taxon>
        <taxon>Gammaproteobacteria</taxon>
        <taxon>Methylococcales</taxon>
        <taxon>Methylococcaceae</taxon>
        <taxon>Methylocaldum</taxon>
    </lineage>
</organism>
<evidence type="ECO:0000259" key="2">
    <source>
        <dbReference type="Pfam" id="PF01464"/>
    </source>
</evidence>
<feature type="domain" description="Transglycosylase SLT" evidence="2">
    <location>
        <begin position="138"/>
        <end position="229"/>
    </location>
</feature>
<gene>
    <name evidence="3" type="ORF">sS8_1238</name>
</gene>
<name>A0A250KNC3_9GAMM</name>
<dbReference type="InterPro" id="IPR023346">
    <property type="entry name" value="Lysozyme-like_dom_sf"/>
</dbReference>
<evidence type="ECO:0000256" key="1">
    <source>
        <dbReference type="SAM" id="MobiDB-lite"/>
    </source>
</evidence>
<feature type="region of interest" description="Disordered" evidence="1">
    <location>
        <begin position="348"/>
        <end position="386"/>
    </location>
</feature>
<dbReference type="AlphaFoldDB" id="A0A250KNC3"/>
<accession>A0A250KNC3</accession>